<dbReference type="Proteomes" id="UP001151478">
    <property type="component" value="Unassembled WGS sequence"/>
</dbReference>
<sequence>MKTYNQTNFFKYTFCEFTQDTSFEFPENSNYKSKSDSTYFYTKEGVYRKSNHWGRVANCRWKLISNEDYKNQQIVVGFAKWSNFYPINSTEEIFFIEVDFDKKNAILKANEKANNKFSFSEAQKKLKI</sequence>
<name>A0ABT5S9A9_9FLAO</name>
<dbReference type="RefSeq" id="WP_265725279.1">
    <property type="nucleotide sequence ID" value="NZ_JAOSLC020000003.1"/>
</dbReference>
<evidence type="ECO:0000313" key="1">
    <source>
        <dbReference type="EMBL" id="MDD7914673.1"/>
    </source>
</evidence>
<comment type="caution">
    <text evidence="1">The sequence shown here is derived from an EMBL/GenBank/DDBJ whole genome shotgun (WGS) entry which is preliminary data.</text>
</comment>
<protein>
    <submittedName>
        <fullName evidence="1">Uncharacterized protein</fullName>
    </submittedName>
</protein>
<evidence type="ECO:0000313" key="2">
    <source>
        <dbReference type="Proteomes" id="UP001151478"/>
    </source>
</evidence>
<dbReference type="EMBL" id="JAOSLC020000003">
    <property type="protein sequence ID" value="MDD7914673.1"/>
    <property type="molecule type" value="Genomic_DNA"/>
</dbReference>
<gene>
    <name evidence="1" type="ORF">N5A56_009690</name>
</gene>
<accession>A0ABT5S9A9</accession>
<organism evidence="1 2">
    <name type="scientific">Polaribacter ponticola</name>
    <dbReference type="NCBI Taxonomy" id="2978475"/>
    <lineage>
        <taxon>Bacteria</taxon>
        <taxon>Pseudomonadati</taxon>
        <taxon>Bacteroidota</taxon>
        <taxon>Flavobacteriia</taxon>
        <taxon>Flavobacteriales</taxon>
        <taxon>Flavobacteriaceae</taxon>
    </lineage>
</organism>
<reference evidence="1" key="1">
    <citation type="submission" date="2023-02" db="EMBL/GenBank/DDBJ databases">
        <title>Polaribacter ponticola sp. nov., isolated from seawater.</title>
        <authorList>
            <person name="Baek J.H."/>
            <person name="Kim J.M."/>
            <person name="Choi D.G."/>
            <person name="Jeon C.O."/>
        </authorList>
    </citation>
    <scope>NUCLEOTIDE SEQUENCE</scope>
    <source>
        <strain evidence="1">MSW5</strain>
    </source>
</reference>
<keyword evidence="2" id="KW-1185">Reference proteome</keyword>
<proteinExistence type="predicted"/>